<dbReference type="Proteomes" id="UP001280121">
    <property type="component" value="Unassembled WGS sequence"/>
</dbReference>
<evidence type="ECO:0000256" key="1">
    <source>
        <dbReference type="SAM" id="MobiDB-lite"/>
    </source>
</evidence>
<dbReference type="AlphaFoldDB" id="A0AAD9XGM8"/>
<feature type="compositionally biased region" description="Basic and acidic residues" evidence="1">
    <location>
        <begin position="145"/>
        <end position="165"/>
    </location>
</feature>
<comment type="caution">
    <text evidence="2">The sequence shown here is derived from an EMBL/GenBank/DDBJ whole genome shotgun (WGS) entry which is preliminary data.</text>
</comment>
<proteinExistence type="predicted"/>
<dbReference type="EMBL" id="JANJYI010000002">
    <property type="protein sequence ID" value="KAK2659084.1"/>
    <property type="molecule type" value="Genomic_DNA"/>
</dbReference>
<feature type="region of interest" description="Disordered" evidence="1">
    <location>
        <begin position="133"/>
        <end position="175"/>
    </location>
</feature>
<reference evidence="2" key="1">
    <citation type="journal article" date="2023" name="Plant J.">
        <title>Genome sequences and population genomics provide insights into the demographic history, inbreeding, and mutation load of two 'living fossil' tree species of Dipteronia.</title>
        <authorList>
            <person name="Feng Y."/>
            <person name="Comes H.P."/>
            <person name="Chen J."/>
            <person name="Zhu S."/>
            <person name="Lu R."/>
            <person name="Zhang X."/>
            <person name="Li P."/>
            <person name="Qiu J."/>
            <person name="Olsen K.M."/>
            <person name="Qiu Y."/>
        </authorList>
    </citation>
    <scope>NUCLEOTIDE SEQUENCE</scope>
    <source>
        <strain evidence="2">KIB01</strain>
    </source>
</reference>
<organism evidence="2 3">
    <name type="scientific">Dipteronia dyeriana</name>
    <dbReference type="NCBI Taxonomy" id="168575"/>
    <lineage>
        <taxon>Eukaryota</taxon>
        <taxon>Viridiplantae</taxon>
        <taxon>Streptophyta</taxon>
        <taxon>Embryophyta</taxon>
        <taxon>Tracheophyta</taxon>
        <taxon>Spermatophyta</taxon>
        <taxon>Magnoliopsida</taxon>
        <taxon>eudicotyledons</taxon>
        <taxon>Gunneridae</taxon>
        <taxon>Pentapetalae</taxon>
        <taxon>rosids</taxon>
        <taxon>malvids</taxon>
        <taxon>Sapindales</taxon>
        <taxon>Sapindaceae</taxon>
        <taxon>Hippocastanoideae</taxon>
        <taxon>Acereae</taxon>
        <taxon>Dipteronia</taxon>
    </lineage>
</organism>
<keyword evidence="3" id="KW-1185">Reference proteome</keyword>
<gene>
    <name evidence="2" type="ORF">Ddye_005617</name>
</gene>
<name>A0AAD9XGM8_9ROSI</name>
<evidence type="ECO:0000313" key="2">
    <source>
        <dbReference type="EMBL" id="KAK2659084.1"/>
    </source>
</evidence>
<accession>A0AAD9XGM8</accession>
<protein>
    <submittedName>
        <fullName evidence="2">Uncharacterized protein</fullName>
    </submittedName>
</protein>
<sequence>MTKWVNVPRGVSYDALVKLVQDVAKVDVARYNLQLCSLAFIISATACPRIENDNDVSCMMNKDKLLPEVFVSVSMKEATDCVQDDNLVQSTFLDQCNLPTSQPVYGGFLRQLTTCGSIPIVDQTVYNYETINDQENSQSPNTDNSDDRSIPVVDRGSHDDKDCHHGVGSGSGSVGGHGCVGPSGFATFRGVSFREDGLGDDVDQTSEHASPRAWIKVQIIRYNKTRYEAGCKDGESGSVEMKATIHRSVHWHEKLLVQPRFYRLSNDVSILICMGEIPLYVL</sequence>
<feature type="compositionally biased region" description="Polar residues" evidence="1">
    <location>
        <begin position="133"/>
        <end position="143"/>
    </location>
</feature>
<evidence type="ECO:0000313" key="3">
    <source>
        <dbReference type="Proteomes" id="UP001280121"/>
    </source>
</evidence>